<feature type="transmembrane region" description="Helical" evidence="6">
    <location>
        <begin position="204"/>
        <end position="223"/>
    </location>
</feature>
<dbReference type="OrthoDB" id="371891at2157"/>
<evidence type="ECO:0000256" key="1">
    <source>
        <dbReference type="ARBA" id="ARBA00004651"/>
    </source>
</evidence>
<keyword evidence="9" id="KW-1185">Reference proteome</keyword>
<name>A0A0U2TVT3_9EURY</name>
<dbReference type="GO" id="GO:0005886">
    <property type="term" value="C:plasma membrane"/>
    <property type="evidence" value="ECO:0007669"/>
    <property type="project" value="UniProtKB-SubCell"/>
</dbReference>
<proteinExistence type="predicted"/>
<feature type="transmembrane region" description="Helical" evidence="6">
    <location>
        <begin position="331"/>
        <end position="350"/>
    </location>
</feature>
<keyword evidence="2" id="KW-1003">Cell membrane</keyword>
<evidence type="ECO:0000313" key="9">
    <source>
        <dbReference type="Proteomes" id="UP000067738"/>
    </source>
</evidence>
<evidence type="ECO:0000256" key="3">
    <source>
        <dbReference type="ARBA" id="ARBA00022692"/>
    </source>
</evidence>
<organism evidence="8 9">
    <name type="scientific">Methanobrevibacter millerae</name>
    <dbReference type="NCBI Taxonomy" id="230361"/>
    <lineage>
        <taxon>Archaea</taxon>
        <taxon>Methanobacteriati</taxon>
        <taxon>Methanobacteriota</taxon>
        <taxon>Methanomada group</taxon>
        <taxon>Methanobacteria</taxon>
        <taxon>Methanobacteriales</taxon>
        <taxon>Methanobacteriaceae</taxon>
        <taxon>Methanobrevibacter</taxon>
    </lineage>
</organism>
<evidence type="ECO:0000256" key="5">
    <source>
        <dbReference type="ARBA" id="ARBA00023136"/>
    </source>
</evidence>
<keyword evidence="5 6" id="KW-0472">Membrane</keyword>
<protein>
    <submittedName>
        <fullName evidence="8">Energy-converting hydrogenase B subunit F EhbF</fullName>
    </submittedName>
</protein>
<gene>
    <name evidence="8" type="primary">ehbF</name>
    <name evidence="8" type="ORF">sm9_2087</name>
</gene>
<evidence type="ECO:0000256" key="6">
    <source>
        <dbReference type="SAM" id="Phobius"/>
    </source>
</evidence>
<dbReference type="RefSeq" id="WP_058740057.1">
    <property type="nucleotide sequence ID" value="NZ_CP011266.1"/>
</dbReference>
<dbReference type="NCBIfam" id="NF004920">
    <property type="entry name" value="PRK06277.1"/>
    <property type="match status" value="1"/>
</dbReference>
<keyword evidence="3 6" id="KW-0812">Transmembrane</keyword>
<feature type="transmembrane region" description="Helical" evidence="6">
    <location>
        <begin position="450"/>
        <end position="468"/>
    </location>
</feature>
<dbReference type="AlphaFoldDB" id="A0A0U2TVT3"/>
<sequence length="485" mass="52587">MNELIPLMVIVPMMAALLLSAFSKFNKVIKVLAFVVAIILPIIPIASNYGLHFFGGYQPMVDNVTNIVYHPAITYSFTFMQQIFIAMIGILTFLVIFIYLTKYKKVSGSYLFLLFMGTASVTALILTDDIFHMFVFFEILALAQVGIVAASSIDYSTEMALKYMILGSIGSPMMLLGIGFLLAMTGTVNVTDIVSIIRSGLLDVTSPVFLTSLALIFFGWLYASGLPPFHTIKSGIYSKAEPHGAALLQSFTVISMISIVILMFRIYSQLPIFEVLIVLFSVIAMILGVSMALTQTDFRRMIGFLAVGELGFIGLGIGLGTQFAITAGLFQALNEIVITALLFIGFGAIVHATNEVDTRKLGGLLAYHPKVGIMLLIGGLAMAGVPPLSGFQSKLMLVQASLNCGYPELSILTIMVSIATFVVFVKTFYSMFLSPKPHDLEVVDNDVPRAMVFAMAILLIVIIALGIFPDIVTNGISNYVGGMLL</sequence>
<feature type="transmembrane region" description="Helical" evidence="6">
    <location>
        <begin position="79"/>
        <end position="100"/>
    </location>
</feature>
<dbReference type="PANTHER" id="PTHR42703">
    <property type="entry name" value="NADH DEHYDROGENASE"/>
    <property type="match status" value="1"/>
</dbReference>
<reference evidence="8 9" key="1">
    <citation type="submission" date="2015-04" db="EMBL/GenBank/DDBJ databases">
        <title>The complete genome sequence of the rumen methanogen Methanobrevibacter millerae SM9.</title>
        <authorList>
            <person name="Leahy S.C."/>
            <person name="Kelly W.J."/>
            <person name="Pacheco D.M."/>
            <person name="Li D."/>
            <person name="Altermann E."/>
            <person name="Attwood G.T."/>
        </authorList>
    </citation>
    <scope>NUCLEOTIDE SEQUENCE [LARGE SCALE GENOMIC DNA]</scope>
    <source>
        <strain evidence="8 9">SM9</strain>
    </source>
</reference>
<feature type="transmembrane region" description="Helical" evidence="6">
    <location>
        <begin position="301"/>
        <end position="325"/>
    </location>
</feature>
<evidence type="ECO:0000256" key="4">
    <source>
        <dbReference type="ARBA" id="ARBA00022989"/>
    </source>
</evidence>
<comment type="subcellular location">
    <subcellularLocation>
        <location evidence="1">Cell membrane</location>
        <topology evidence="1">Multi-pass membrane protein</topology>
    </subcellularLocation>
</comment>
<dbReference type="Proteomes" id="UP000067738">
    <property type="component" value="Chromosome"/>
</dbReference>
<feature type="transmembrane region" description="Helical" evidence="6">
    <location>
        <begin position="163"/>
        <end position="184"/>
    </location>
</feature>
<feature type="transmembrane region" description="Helical" evidence="6">
    <location>
        <begin position="409"/>
        <end position="429"/>
    </location>
</feature>
<feature type="transmembrane region" description="Helical" evidence="6">
    <location>
        <begin position="6"/>
        <end position="25"/>
    </location>
</feature>
<feature type="transmembrane region" description="Helical" evidence="6">
    <location>
        <begin position="272"/>
        <end position="294"/>
    </location>
</feature>
<feature type="transmembrane region" description="Helical" evidence="6">
    <location>
        <begin position="371"/>
        <end position="389"/>
    </location>
</feature>
<evidence type="ECO:0000259" key="7">
    <source>
        <dbReference type="Pfam" id="PF00361"/>
    </source>
</evidence>
<keyword evidence="4 6" id="KW-1133">Transmembrane helix</keyword>
<accession>A0A0U2TVT3</accession>
<dbReference type="Pfam" id="PF00361">
    <property type="entry name" value="Proton_antipo_M"/>
    <property type="match status" value="1"/>
</dbReference>
<feature type="transmembrane region" description="Helical" evidence="6">
    <location>
        <begin position="107"/>
        <end position="125"/>
    </location>
</feature>
<dbReference type="PANTHER" id="PTHR42703:SF1">
    <property type="entry name" value="NA(+)_H(+) ANTIPORTER SUBUNIT D1"/>
    <property type="match status" value="1"/>
</dbReference>
<evidence type="ECO:0000256" key="2">
    <source>
        <dbReference type="ARBA" id="ARBA00022475"/>
    </source>
</evidence>
<dbReference type="PATRIC" id="fig|230361.4.peg.2159"/>
<feature type="transmembrane region" description="Helical" evidence="6">
    <location>
        <begin position="32"/>
        <end position="51"/>
    </location>
</feature>
<dbReference type="EMBL" id="CP011266">
    <property type="protein sequence ID" value="ALT69843.1"/>
    <property type="molecule type" value="Genomic_DNA"/>
</dbReference>
<dbReference type="InterPro" id="IPR001750">
    <property type="entry name" value="ND/Mrp_TM"/>
</dbReference>
<dbReference type="KEGG" id="mmil:sm9_2087"/>
<evidence type="ECO:0000313" key="8">
    <source>
        <dbReference type="EMBL" id="ALT69843.1"/>
    </source>
</evidence>
<dbReference type="InterPro" id="IPR050586">
    <property type="entry name" value="CPA3_Na-H_Antiporter_D"/>
</dbReference>
<dbReference type="GeneID" id="26737040"/>
<feature type="domain" description="NADH:quinone oxidoreductase/Mrp antiporter transmembrane" evidence="7">
    <location>
        <begin position="128"/>
        <end position="414"/>
    </location>
</feature>
<feature type="transmembrane region" description="Helical" evidence="6">
    <location>
        <begin position="131"/>
        <end position="151"/>
    </location>
</feature>
<feature type="transmembrane region" description="Helical" evidence="6">
    <location>
        <begin position="244"/>
        <end position="266"/>
    </location>
</feature>